<proteinExistence type="predicted"/>
<feature type="transmembrane region" description="Helical" evidence="1">
    <location>
        <begin position="115"/>
        <end position="141"/>
    </location>
</feature>
<keyword evidence="1" id="KW-0812">Transmembrane</keyword>
<reference evidence="2" key="1">
    <citation type="submission" date="2023-06" db="EMBL/GenBank/DDBJ databases">
        <authorList>
            <consortium name="Lawrence Berkeley National Laboratory"/>
            <person name="Ahrendt S."/>
            <person name="Sahu N."/>
            <person name="Indic B."/>
            <person name="Wong-Bajracharya J."/>
            <person name="Merenyi Z."/>
            <person name="Ke H.-M."/>
            <person name="Monk M."/>
            <person name="Kocsube S."/>
            <person name="Drula E."/>
            <person name="Lipzen A."/>
            <person name="Balint B."/>
            <person name="Henrissat B."/>
            <person name="Andreopoulos B."/>
            <person name="Martin F.M."/>
            <person name="Harder C.B."/>
            <person name="Rigling D."/>
            <person name="Ford K.L."/>
            <person name="Foster G.D."/>
            <person name="Pangilinan J."/>
            <person name="Papanicolaou A."/>
            <person name="Barry K."/>
            <person name="LaButti K."/>
            <person name="Viragh M."/>
            <person name="Koriabine M."/>
            <person name="Yan M."/>
            <person name="Riley R."/>
            <person name="Champramary S."/>
            <person name="Plett K.L."/>
            <person name="Tsai I.J."/>
            <person name="Slot J."/>
            <person name="Sipos G."/>
            <person name="Plett J."/>
            <person name="Nagy L.G."/>
            <person name="Grigoriev I.V."/>
        </authorList>
    </citation>
    <scope>NUCLEOTIDE SEQUENCE</scope>
    <source>
        <strain evidence="2">ICMP 16352</strain>
    </source>
</reference>
<accession>A0AA39NVK3</accession>
<comment type="caution">
    <text evidence="2">The sequence shown here is derived from an EMBL/GenBank/DDBJ whole genome shotgun (WGS) entry which is preliminary data.</text>
</comment>
<name>A0AA39NVK3_9AGAR</name>
<keyword evidence="3" id="KW-1185">Reference proteome</keyword>
<organism evidence="2 3">
    <name type="scientific">Armillaria novae-zelandiae</name>
    <dbReference type="NCBI Taxonomy" id="153914"/>
    <lineage>
        <taxon>Eukaryota</taxon>
        <taxon>Fungi</taxon>
        <taxon>Dikarya</taxon>
        <taxon>Basidiomycota</taxon>
        <taxon>Agaricomycotina</taxon>
        <taxon>Agaricomycetes</taxon>
        <taxon>Agaricomycetidae</taxon>
        <taxon>Agaricales</taxon>
        <taxon>Marasmiineae</taxon>
        <taxon>Physalacriaceae</taxon>
        <taxon>Armillaria</taxon>
    </lineage>
</organism>
<keyword evidence="1" id="KW-1133">Transmembrane helix</keyword>
<dbReference type="EMBL" id="JAUEPR010000039">
    <property type="protein sequence ID" value="KAK0472644.1"/>
    <property type="molecule type" value="Genomic_DNA"/>
</dbReference>
<protein>
    <submittedName>
        <fullName evidence="2">Uncharacterized protein</fullName>
    </submittedName>
</protein>
<keyword evidence="1" id="KW-0472">Membrane</keyword>
<dbReference type="AlphaFoldDB" id="A0AA39NVK3"/>
<evidence type="ECO:0000313" key="2">
    <source>
        <dbReference type="EMBL" id="KAK0472644.1"/>
    </source>
</evidence>
<evidence type="ECO:0000313" key="3">
    <source>
        <dbReference type="Proteomes" id="UP001175227"/>
    </source>
</evidence>
<evidence type="ECO:0000256" key="1">
    <source>
        <dbReference type="SAM" id="Phobius"/>
    </source>
</evidence>
<gene>
    <name evidence="2" type="ORF">IW261DRAFT_1424238</name>
</gene>
<sequence length="184" mass="20846">MSTNKYRNFELRTKSMASSRRIGSSTARTVNKGNVFIRKMDYSKQLPTGRAWTLFSRRRLDTLKKSAKGHVRPSFGIGHAVGHMTSGDMSIRKKRDIIPASEPQSFADAIVRMTIAWGVATVCLVFILLFISAVLATVYWARRGRRSAECFGSRERLARFDERNALRIPGEEQKPFYPFGKLPA</sequence>
<dbReference type="Proteomes" id="UP001175227">
    <property type="component" value="Unassembled WGS sequence"/>
</dbReference>